<dbReference type="Gene3D" id="3.60.21.10">
    <property type="match status" value="1"/>
</dbReference>
<dbReference type="GO" id="GO:0005737">
    <property type="term" value="C:cytoplasm"/>
    <property type="evidence" value="ECO:0007669"/>
    <property type="project" value="TreeGrafter"/>
</dbReference>
<dbReference type="InterPro" id="IPR029052">
    <property type="entry name" value="Metallo-depent_PP-like"/>
</dbReference>
<dbReference type="InterPro" id="IPR004843">
    <property type="entry name" value="Calcineurin-like_PHP"/>
</dbReference>
<evidence type="ECO:0000313" key="5">
    <source>
        <dbReference type="Proteomes" id="UP000030665"/>
    </source>
</evidence>
<dbReference type="EC" id="3.1.3.16" evidence="1"/>
<proteinExistence type="inferred from homology"/>
<evidence type="ECO:0000256" key="2">
    <source>
        <dbReference type="SAM" id="MobiDB-lite"/>
    </source>
</evidence>
<dbReference type="InterPro" id="IPR050341">
    <property type="entry name" value="PP1_catalytic_subunit"/>
</dbReference>
<dbReference type="SMART" id="SM00156">
    <property type="entry name" value="PP2Ac"/>
    <property type="match status" value="1"/>
</dbReference>
<comment type="similarity">
    <text evidence="1">Belongs to the PPP phosphatase family.</text>
</comment>
<sequence length="336" mass="38218">MAGDEPTRTPLTEANSHQMSEKQLSLIRTIVGRLIKVKRKEESPLSNIFILQVLDDVDATLLDEPTLLDVEPPVIICGDIHGDYMTLIRIFSSQGWPPVRKYLFLGDYIDRGEFNLEVIMLLLLLKLLYPSDIFLLRGNHEIAPVNRYYGFKTELMGNEYTKVLWTRFQTTFNCMPLAALIKGAIFCVHGGISHRIVTLDQIRKLRRPMSVPNDGFVLDLLWADPNTDVKGYEANELRNTSVSFCEKSIEDFLKLHSLSLIIRAHEGFEVFPGGKLITVFSCPNYSYGNAAGIVKVDEELKCSFTKFLPPSSFNDEPSEPKVKKKEQPLILKEYPF</sequence>
<dbReference type="Pfam" id="PF00149">
    <property type="entry name" value="Metallophos"/>
    <property type="match status" value="1"/>
</dbReference>
<dbReference type="PANTHER" id="PTHR11668:SF496">
    <property type="entry name" value="SERINE_THREONINE-PROTEIN PHOSPHATASE"/>
    <property type="match status" value="1"/>
</dbReference>
<dbReference type="PANTHER" id="PTHR11668">
    <property type="entry name" value="SERINE/THREONINE PROTEIN PHOSPHATASE"/>
    <property type="match status" value="1"/>
</dbReference>
<dbReference type="AlphaFoldDB" id="A0A077YWG4"/>
<dbReference type="GO" id="GO:0004722">
    <property type="term" value="F:protein serine/threonine phosphatase activity"/>
    <property type="evidence" value="ECO:0007669"/>
    <property type="project" value="UniProtKB-EC"/>
</dbReference>
<gene>
    <name evidence="4" type="ORF">TTRE_0000032801</name>
</gene>
<dbReference type="SUPFAM" id="SSF56300">
    <property type="entry name" value="Metallo-dependent phosphatases"/>
    <property type="match status" value="1"/>
</dbReference>
<name>A0A077YWG4_TRITR</name>
<dbReference type="STRING" id="36087.A0A077YWG4"/>
<dbReference type="EMBL" id="HG805814">
    <property type="protein sequence ID" value="CDW52069.1"/>
    <property type="molecule type" value="Genomic_DNA"/>
</dbReference>
<dbReference type="PRINTS" id="PR00114">
    <property type="entry name" value="STPHPHTASE"/>
</dbReference>
<dbReference type="Proteomes" id="UP000030665">
    <property type="component" value="Unassembled WGS sequence"/>
</dbReference>
<keyword evidence="5" id="KW-1185">Reference proteome</keyword>
<reference evidence="4" key="2">
    <citation type="submission" date="2014-03" db="EMBL/GenBank/DDBJ databases">
        <title>The whipworm genome and dual-species transcriptomics of an intimate host-pathogen interaction.</title>
        <authorList>
            <person name="Foth B.J."/>
            <person name="Tsai I.J."/>
            <person name="Reid A.J."/>
            <person name="Bancroft A.J."/>
            <person name="Nichol S."/>
            <person name="Tracey A."/>
            <person name="Holroyd N."/>
            <person name="Cotton J.A."/>
            <person name="Stanley E.J."/>
            <person name="Zarowiecki M."/>
            <person name="Liu J.Z."/>
            <person name="Huckvale T."/>
            <person name="Cooper P.J."/>
            <person name="Grencis R.K."/>
            <person name="Berriman M."/>
        </authorList>
    </citation>
    <scope>NUCLEOTIDE SEQUENCE [LARGE SCALE GENOMIC DNA]</scope>
</reference>
<evidence type="ECO:0000259" key="3">
    <source>
        <dbReference type="PROSITE" id="PS00125"/>
    </source>
</evidence>
<dbReference type="OrthoDB" id="5915279at2759"/>
<protein>
    <recommendedName>
        <fullName evidence="1">Serine/threonine-protein phosphatase</fullName>
        <ecNumber evidence="1">3.1.3.16</ecNumber>
    </recommendedName>
</protein>
<dbReference type="PROSITE" id="PS00125">
    <property type="entry name" value="SER_THR_PHOSPHATASE"/>
    <property type="match status" value="1"/>
</dbReference>
<evidence type="ECO:0000256" key="1">
    <source>
        <dbReference type="RuleBase" id="RU004273"/>
    </source>
</evidence>
<feature type="compositionally biased region" description="Polar residues" evidence="2">
    <location>
        <begin position="9"/>
        <end position="20"/>
    </location>
</feature>
<feature type="region of interest" description="Disordered" evidence="2">
    <location>
        <begin position="1"/>
        <end position="20"/>
    </location>
</feature>
<feature type="domain" description="Serine/threonine specific protein phosphatases" evidence="3">
    <location>
        <begin position="136"/>
        <end position="141"/>
    </location>
</feature>
<organism evidence="4 5">
    <name type="scientific">Trichuris trichiura</name>
    <name type="common">Whipworm</name>
    <name type="synonym">Trichocephalus trichiurus</name>
    <dbReference type="NCBI Taxonomy" id="36087"/>
    <lineage>
        <taxon>Eukaryota</taxon>
        <taxon>Metazoa</taxon>
        <taxon>Ecdysozoa</taxon>
        <taxon>Nematoda</taxon>
        <taxon>Enoplea</taxon>
        <taxon>Dorylaimia</taxon>
        <taxon>Trichinellida</taxon>
        <taxon>Trichuridae</taxon>
        <taxon>Trichuris</taxon>
    </lineage>
</organism>
<dbReference type="InterPro" id="IPR006186">
    <property type="entry name" value="Ser/Thr-sp_prot-phosphatase"/>
</dbReference>
<keyword evidence="1" id="KW-0378">Hydrolase</keyword>
<evidence type="ECO:0000313" key="4">
    <source>
        <dbReference type="EMBL" id="CDW52069.1"/>
    </source>
</evidence>
<reference evidence="4" key="1">
    <citation type="submission" date="2014-01" db="EMBL/GenBank/DDBJ databases">
        <authorList>
            <person name="Aslett M."/>
        </authorList>
    </citation>
    <scope>NUCLEOTIDE SEQUENCE</scope>
</reference>
<comment type="catalytic activity">
    <reaction evidence="1">
        <text>O-phospho-L-threonyl-[protein] + H2O = L-threonyl-[protein] + phosphate</text>
        <dbReference type="Rhea" id="RHEA:47004"/>
        <dbReference type="Rhea" id="RHEA-COMP:11060"/>
        <dbReference type="Rhea" id="RHEA-COMP:11605"/>
        <dbReference type="ChEBI" id="CHEBI:15377"/>
        <dbReference type="ChEBI" id="CHEBI:30013"/>
        <dbReference type="ChEBI" id="CHEBI:43474"/>
        <dbReference type="ChEBI" id="CHEBI:61977"/>
        <dbReference type="EC" id="3.1.3.16"/>
    </reaction>
</comment>
<accession>A0A077YWG4</accession>